<feature type="region of interest" description="Disordered" evidence="9">
    <location>
        <begin position="95"/>
        <end position="175"/>
    </location>
</feature>
<evidence type="ECO:0000256" key="3">
    <source>
        <dbReference type="ARBA" id="ARBA00022884"/>
    </source>
</evidence>
<evidence type="ECO:0000256" key="7">
    <source>
        <dbReference type="ARBA" id="ARBA00035368"/>
    </source>
</evidence>
<keyword evidence="5 8" id="KW-0687">Ribonucleoprotein</keyword>
<evidence type="ECO:0000256" key="6">
    <source>
        <dbReference type="ARBA" id="ARBA00035266"/>
    </source>
</evidence>
<dbReference type="PANTHER" id="PTHR13479:SF40">
    <property type="entry name" value="SMALL RIBOSOMAL SUBUNIT PROTEIN BS18M"/>
    <property type="match status" value="1"/>
</dbReference>
<dbReference type="AlphaFoldDB" id="B7T318"/>
<name>B7T318_EROTE</name>
<geneLocation type="chloroplast" evidence="10"/>
<dbReference type="InterPro" id="IPR036870">
    <property type="entry name" value="Ribosomal_bS18_sf"/>
</dbReference>
<feature type="compositionally biased region" description="Basic and acidic residues" evidence="9">
    <location>
        <begin position="152"/>
        <end position="164"/>
    </location>
</feature>
<dbReference type="GO" id="GO:0003735">
    <property type="term" value="F:structural constituent of ribosome"/>
    <property type="evidence" value="ECO:0007669"/>
    <property type="project" value="InterPro"/>
</dbReference>
<evidence type="ECO:0000256" key="8">
    <source>
        <dbReference type="RuleBase" id="RU003910"/>
    </source>
</evidence>
<dbReference type="Gene3D" id="4.10.640.10">
    <property type="entry name" value="Ribosomal protein S18"/>
    <property type="match status" value="1"/>
</dbReference>
<evidence type="ECO:0000256" key="4">
    <source>
        <dbReference type="ARBA" id="ARBA00022980"/>
    </source>
</evidence>
<dbReference type="GO" id="GO:0006412">
    <property type="term" value="P:translation"/>
    <property type="evidence" value="ECO:0007669"/>
    <property type="project" value="InterPro"/>
</dbReference>
<accession>B7T318</accession>
<dbReference type="PANTHER" id="PTHR13479">
    <property type="entry name" value="30S RIBOSOMAL PROTEIN S18"/>
    <property type="match status" value="1"/>
</dbReference>
<dbReference type="NCBIfam" id="TIGR00165">
    <property type="entry name" value="S18"/>
    <property type="match status" value="1"/>
</dbReference>
<evidence type="ECO:0000256" key="9">
    <source>
        <dbReference type="SAM" id="MobiDB-lite"/>
    </source>
</evidence>
<dbReference type="HAMAP" id="MF_00270">
    <property type="entry name" value="Ribosomal_bS18"/>
    <property type="match status" value="1"/>
</dbReference>
<dbReference type="InterPro" id="IPR001648">
    <property type="entry name" value="Ribosomal_bS18"/>
</dbReference>
<evidence type="ECO:0000256" key="2">
    <source>
        <dbReference type="ARBA" id="ARBA00022730"/>
    </source>
</evidence>
<evidence type="ECO:0000256" key="5">
    <source>
        <dbReference type="ARBA" id="ARBA00023274"/>
    </source>
</evidence>
<keyword evidence="10" id="KW-0934">Plastid</keyword>
<reference evidence="10" key="1">
    <citation type="journal article" date="2008" name="Proc. Natl. Acad. Sci. U.S.A.">
        <title>Genome-wide analyses of Geraniaceae plastid DNA reveal unprecedented patterns of increased nucleotide substitutions.</title>
        <authorList>
            <person name="Guisinger M.M."/>
            <person name="Kuehl J.V."/>
            <person name="Boore J.L."/>
            <person name="Jansen R.K."/>
        </authorList>
    </citation>
    <scope>NUCLEOTIDE SEQUENCE</scope>
</reference>
<dbReference type="PRINTS" id="PR00974">
    <property type="entry name" value="RIBOSOMALS18"/>
</dbReference>
<dbReference type="GO" id="GO:0005763">
    <property type="term" value="C:mitochondrial small ribosomal subunit"/>
    <property type="evidence" value="ECO:0007669"/>
    <property type="project" value="TreeGrafter"/>
</dbReference>
<comment type="similarity">
    <text evidence="1 8">Belongs to the bacterial ribosomal protein bS18 family.</text>
</comment>
<keyword evidence="2" id="KW-0699">rRNA-binding</keyword>
<organism evidence="10">
    <name type="scientific">Erodium texanum</name>
    <name type="common">Texas stork's bill</name>
    <dbReference type="NCBI Taxonomy" id="28960"/>
    <lineage>
        <taxon>Eukaryota</taxon>
        <taxon>Viridiplantae</taxon>
        <taxon>Streptophyta</taxon>
        <taxon>Embryophyta</taxon>
        <taxon>Tracheophyta</taxon>
        <taxon>Spermatophyta</taxon>
        <taxon>Magnoliopsida</taxon>
        <taxon>eudicotyledons</taxon>
        <taxon>Gunneridae</taxon>
        <taxon>Pentapetalae</taxon>
        <taxon>rosids</taxon>
        <taxon>malvids</taxon>
        <taxon>Geraniales</taxon>
        <taxon>Geraniaceae</taxon>
        <taxon>Erodium</taxon>
    </lineage>
</organism>
<gene>
    <name evidence="10" type="primary">rps18</name>
</gene>
<proteinExistence type="inferred from homology"/>
<dbReference type="GO" id="GO:0070181">
    <property type="term" value="F:small ribosomal subunit rRNA binding"/>
    <property type="evidence" value="ECO:0007669"/>
    <property type="project" value="TreeGrafter"/>
</dbReference>
<sequence>LKPKLQKKKRPFLKKKRSFRRRLPPITPEELLNYKNVSVISQFISKQGKILPRWVKGLKKKKQDLVKRAVKQARLLALLYFQASEKLFHVSEIRIEKKSSSSPKNTKLGEQEKRKPRNRHRLQIPRSGVGGNGGPGTAASILTKSGKRRGKRSSDSFLESKCKSELGGVGKKKVH</sequence>
<dbReference type="EMBL" id="EU922157">
    <property type="protein sequence ID" value="ACH47290.1"/>
    <property type="molecule type" value="Genomic_DNA"/>
</dbReference>
<dbReference type="SUPFAM" id="SSF46911">
    <property type="entry name" value="Ribosomal protein S18"/>
    <property type="match status" value="1"/>
</dbReference>
<evidence type="ECO:0000313" key="10">
    <source>
        <dbReference type="EMBL" id="ACH47290.1"/>
    </source>
</evidence>
<feature type="non-terminal residue" evidence="10">
    <location>
        <position position="1"/>
    </location>
</feature>
<protein>
    <recommendedName>
        <fullName evidence="6">Small ribosomal subunit protein bS18c</fullName>
    </recommendedName>
    <alternativeName>
        <fullName evidence="7">30S ribosomal protein S18, chloroplastic</fullName>
    </alternativeName>
</protein>
<evidence type="ECO:0000256" key="1">
    <source>
        <dbReference type="ARBA" id="ARBA00005589"/>
    </source>
</evidence>
<keyword evidence="10" id="KW-0150">Chloroplast</keyword>
<feature type="compositionally biased region" description="Basic residues" evidence="9">
    <location>
        <begin position="114"/>
        <end position="123"/>
    </location>
</feature>
<keyword evidence="3" id="KW-0694">RNA-binding</keyword>
<keyword evidence="4 8" id="KW-0689">Ribosomal protein</keyword>
<dbReference type="Pfam" id="PF01084">
    <property type="entry name" value="Ribosomal_S18"/>
    <property type="match status" value="1"/>
</dbReference>